<dbReference type="EMBL" id="AZJT01000058">
    <property type="protein sequence ID" value="ETW88780.1"/>
    <property type="molecule type" value="Genomic_DNA"/>
</dbReference>
<dbReference type="SUPFAM" id="SSF89447">
    <property type="entry name" value="AbrB/MazE/MraZ-like"/>
    <property type="match status" value="1"/>
</dbReference>
<feature type="domain" description="SpoVT-AbrB" evidence="1">
    <location>
        <begin position="6"/>
        <end position="48"/>
    </location>
</feature>
<dbReference type="HOGENOM" id="CLU_2703095_0_0_9"/>
<dbReference type="RefSeq" id="WP_084828953.1">
    <property type="nucleotide sequence ID" value="NZ_CM002372.1"/>
</dbReference>
<dbReference type="InterPro" id="IPR037914">
    <property type="entry name" value="SpoVT-AbrB_sf"/>
</dbReference>
<accession>A0A0E2Q2U9</accession>
<comment type="caution">
    <text evidence="2">The sequence shown here is derived from an EMBL/GenBank/DDBJ whole genome shotgun (WGS) entry which is preliminary data.</text>
</comment>
<dbReference type="PATRIC" id="fig|1433289.7.peg.1644"/>
<protein>
    <recommendedName>
        <fullName evidence="1">SpoVT-AbrB domain-containing protein</fullName>
    </recommendedName>
</protein>
<reference evidence="3" key="1">
    <citation type="submission" date="2013-12" db="EMBL/GenBank/DDBJ databases">
        <title>Genome sequences of Streptococcus thermophilus strains MTH17CL396 and M17PTZA496 isolated from Fontina cheese in Valle d'Aosta region (Italy).</title>
        <authorList>
            <person name="Treu L."/>
            <person name="Giacomini A."/>
            <person name="Corich V."/>
            <person name="Vendramin V."/>
            <person name="Bovo B."/>
        </authorList>
    </citation>
    <scope>NUCLEOTIDE SEQUENCE [LARGE SCALE GENOMIC DNA]</scope>
    <source>
        <strain evidence="3">M17PTZA496</strain>
    </source>
</reference>
<dbReference type="InterPro" id="IPR007159">
    <property type="entry name" value="SpoVT-AbrB_dom"/>
</dbReference>
<evidence type="ECO:0000313" key="3">
    <source>
        <dbReference type="Proteomes" id="UP000024559"/>
    </source>
</evidence>
<organism evidence="2 3">
    <name type="scientific">Streptococcus thermophilus M17PTZA496</name>
    <dbReference type="NCBI Taxonomy" id="1433289"/>
    <lineage>
        <taxon>Bacteria</taxon>
        <taxon>Bacillati</taxon>
        <taxon>Bacillota</taxon>
        <taxon>Bacilli</taxon>
        <taxon>Lactobacillales</taxon>
        <taxon>Streptococcaceae</taxon>
        <taxon>Streptococcus</taxon>
    </lineage>
</organism>
<dbReference type="Pfam" id="PF04014">
    <property type="entry name" value="MazE_antitoxin"/>
    <property type="match status" value="1"/>
</dbReference>
<dbReference type="AlphaFoldDB" id="A0A0E2Q2U9"/>
<evidence type="ECO:0000259" key="1">
    <source>
        <dbReference type="Pfam" id="PF04014"/>
    </source>
</evidence>
<proteinExistence type="predicted"/>
<dbReference type="GO" id="GO:0003677">
    <property type="term" value="F:DNA binding"/>
    <property type="evidence" value="ECO:0007669"/>
    <property type="project" value="InterPro"/>
</dbReference>
<sequence length="73" mass="8347">MNVILRKTGNSTVITIPHQIKETLGAEIGEEIEFITSGNNVIIRKAEPKFNFDKELEKAMNQYDELLKELVDK</sequence>
<evidence type="ECO:0000313" key="2">
    <source>
        <dbReference type="EMBL" id="ETW88780.1"/>
    </source>
</evidence>
<dbReference type="Proteomes" id="UP000024559">
    <property type="component" value="Chromosome"/>
</dbReference>
<name>A0A0E2Q2U9_STRTR</name>
<dbReference type="Gene3D" id="2.10.260.10">
    <property type="match status" value="1"/>
</dbReference>
<gene>
    <name evidence="2" type="ORF">X841_07930</name>
</gene>